<dbReference type="Proteomes" id="UP000034293">
    <property type="component" value="Unassembled WGS sequence"/>
</dbReference>
<dbReference type="AlphaFoldDB" id="A0A0G0UYD9"/>
<accession>A0A0G0UYD9</accession>
<proteinExistence type="predicted"/>
<evidence type="ECO:0000313" key="1">
    <source>
        <dbReference type="EMBL" id="KKR64730.1"/>
    </source>
</evidence>
<comment type="caution">
    <text evidence="1">The sequence shown here is derived from an EMBL/GenBank/DDBJ whole genome shotgun (WGS) entry which is preliminary data.</text>
</comment>
<protein>
    <submittedName>
        <fullName evidence="1">Uncharacterized protein</fullName>
    </submittedName>
</protein>
<name>A0A0G0UYD9_9BACT</name>
<dbReference type="EMBL" id="LBZA01000002">
    <property type="protein sequence ID" value="KKR64730.1"/>
    <property type="molecule type" value="Genomic_DNA"/>
</dbReference>
<organism evidence="1 2">
    <name type="scientific">Candidatus Woesebacteria bacterium GW2011_GWA1_40_43</name>
    <dbReference type="NCBI Taxonomy" id="1618553"/>
    <lineage>
        <taxon>Bacteria</taxon>
        <taxon>Candidatus Woeseibacteriota</taxon>
    </lineage>
</organism>
<sequence length="80" mass="9396">MDLMNFGFLINYNQMTEESTERAFNQLPQKPILTTKVLETPDSIQREFDVAKLNPTRLQEKLDAQRRIEKLKKSQIDNPS</sequence>
<evidence type="ECO:0000313" key="2">
    <source>
        <dbReference type="Proteomes" id="UP000034293"/>
    </source>
</evidence>
<reference evidence="1 2" key="1">
    <citation type="journal article" date="2015" name="Nature">
        <title>rRNA introns, odd ribosomes, and small enigmatic genomes across a large radiation of phyla.</title>
        <authorList>
            <person name="Brown C.T."/>
            <person name="Hug L.A."/>
            <person name="Thomas B.C."/>
            <person name="Sharon I."/>
            <person name="Castelle C.J."/>
            <person name="Singh A."/>
            <person name="Wilkins M.J."/>
            <person name="Williams K.H."/>
            <person name="Banfield J.F."/>
        </authorList>
    </citation>
    <scope>NUCLEOTIDE SEQUENCE [LARGE SCALE GENOMIC DNA]</scope>
</reference>
<gene>
    <name evidence="1" type="ORF">UU02_C0002G0019</name>
</gene>